<keyword evidence="2" id="KW-0687">Ribonucleoprotein</keyword>
<sequence length="713" mass="75365">MAADVSVTHRPPLSPEAEAEAEAGDALERRVPEEDLPPLDPEEIRKRLEHTERQFRNRRKILIRGLPGDVTNQEVHDLLSDYELKYCFVDKYKGTAFVTLLNGEQAEAAISAFHQSRLRDRELSVQLQPTDALLCVANLPPSLTQQQFEELVRPFGSLERCFLVYSEHTGHSKGYGFAEYMKKDSAARAKSDLLGKPLGPRTLYVHWTDAGQLTPCLLHSRCLCVDHLPPGFSDVDALRRALSAVHTPTFCQLAYGQDGQLKGFAVLEYETAEMAEEAQQQADGLALGGSHLRVSFCAPGPPGRSMLAALIAAQATALNRGKGLLPEPNILQLLNNLGPSASLQLLLNPLLHGNTGGKQGLLGAPPTMPLLNGPALSTALLQLALQAQGQKKPGILGDSPLGPLQPGAQPANPLLGELSTAGGLPPDLPPRRGKPPPLLPPLLGPSGSDREAMGLGPPAAQLTPPAAPTGLRGTGLRGLQKDSGPLPTPPGVSLLGEPPKDFRIPLNPYLNLHSLLPASNLAAPGGGSGGGGGGSKAFQLKSRLLSPLTSARLPPEPGLPDSYSFDYSDVGPRRLFSHPREPALGPHGPSRLKMSPPPSGFGDRSGGGPLCHFYSGSPTSYFTSGLQAGLKQSHLNKAVGSSPLGSGEGLLGLSPGPNGHSHLLKTPLGGQKRSFAHLLPSPEPSPEGSYVGQHSQGLGGHYADSYLKRKRIF</sequence>
<proteinExistence type="predicted"/>
<reference evidence="2" key="1">
    <citation type="submission" date="2025-08" db="UniProtKB">
        <authorList>
            <consortium name="RefSeq"/>
        </authorList>
    </citation>
    <scope>IDENTIFICATION</scope>
</reference>
<evidence type="ECO:0000313" key="1">
    <source>
        <dbReference type="Proteomes" id="UP000694850"/>
    </source>
</evidence>
<protein>
    <submittedName>
        <fullName evidence="2">Ribonucleoprotein PTB-binding 1</fullName>
    </submittedName>
</protein>
<gene>
    <name evidence="2" type="primary">RAVER1</name>
</gene>
<accession>A0AC54Z6Y5</accession>
<dbReference type="Proteomes" id="UP000694850">
    <property type="component" value="Unplaced"/>
</dbReference>
<dbReference type="RefSeq" id="XP_042638590.1">
    <property type="nucleotide sequence ID" value="XM_042782656.1"/>
</dbReference>
<keyword evidence="1" id="KW-1185">Reference proteome</keyword>
<name>A0AC54Z6Y5_ORYAF</name>
<organism evidence="1 2">
    <name type="scientific">Orycteropus afer afer</name>
    <dbReference type="NCBI Taxonomy" id="1230840"/>
    <lineage>
        <taxon>Eukaryota</taxon>
        <taxon>Metazoa</taxon>
        <taxon>Chordata</taxon>
        <taxon>Craniata</taxon>
        <taxon>Vertebrata</taxon>
        <taxon>Euteleostomi</taxon>
        <taxon>Mammalia</taxon>
        <taxon>Eutheria</taxon>
        <taxon>Afrotheria</taxon>
        <taxon>Tubulidentata</taxon>
        <taxon>Orycteropodidae</taxon>
        <taxon>Orycteropus</taxon>
    </lineage>
</organism>
<evidence type="ECO:0000313" key="2">
    <source>
        <dbReference type="RefSeq" id="XP_042638590.1"/>
    </source>
</evidence>